<evidence type="ECO:0000259" key="4">
    <source>
        <dbReference type="Pfam" id="PF13407"/>
    </source>
</evidence>
<dbReference type="Pfam" id="PF13407">
    <property type="entry name" value="Peripla_BP_4"/>
    <property type="match status" value="1"/>
</dbReference>
<dbReference type="PANTHER" id="PTHR46847">
    <property type="entry name" value="D-ALLOSE-BINDING PERIPLASMIC PROTEIN-RELATED"/>
    <property type="match status" value="1"/>
</dbReference>
<keyword evidence="3" id="KW-0732">Signal</keyword>
<dbReference type="PANTHER" id="PTHR46847:SF1">
    <property type="entry name" value="D-ALLOSE-BINDING PERIPLASMIC PROTEIN-RELATED"/>
    <property type="match status" value="1"/>
</dbReference>
<organism evidence="5">
    <name type="scientific">marine sediment metagenome</name>
    <dbReference type="NCBI Taxonomy" id="412755"/>
    <lineage>
        <taxon>unclassified sequences</taxon>
        <taxon>metagenomes</taxon>
        <taxon>ecological metagenomes</taxon>
    </lineage>
</organism>
<evidence type="ECO:0000256" key="2">
    <source>
        <dbReference type="ARBA" id="ARBA00007639"/>
    </source>
</evidence>
<feature type="domain" description="Periplasmic binding protein" evidence="4">
    <location>
        <begin position="5"/>
        <end position="138"/>
    </location>
</feature>
<accession>X1T322</accession>
<dbReference type="InterPro" id="IPR025997">
    <property type="entry name" value="SBP_2_dom"/>
</dbReference>
<protein>
    <recommendedName>
        <fullName evidence="4">Periplasmic binding protein domain-containing protein</fullName>
    </recommendedName>
</protein>
<evidence type="ECO:0000313" key="5">
    <source>
        <dbReference type="EMBL" id="GAI81980.1"/>
    </source>
</evidence>
<gene>
    <name evidence="5" type="ORF">S12H4_21267</name>
</gene>
<dbReference type="AlphaFoldDB" id="X1T322"/>
<name>X1T322_9ZZZZ</name>
<feature type="non-terminal residue" evidence="5">
    <location>
        <position position="162"/>
    </location>
</feature>
<proteinExistence type="inferred from homology"/>
<dbReference type="InterPro" id="IPR028082">
    <property type="entry name" value="Peripla_BP_I"/>
</dbReference>
<dbReference type="EMBL" id="BARW01010911">
    <property type="protein sequence ID" value="GAI81980.1"/>
    <property type="molecule type" value="Genomic_DNA"/>
</dbReference>
<dbReference type="SUPFAM" id="SSF53822">
    <property type="entry name" value="Periplasmic binding protein-like I"/>
    <property type="match status" value="1"/>
</dbReference>
<dbReference type="GO" id="GO:0030246">
    <property type="term" value="F:carbohydrate binding"/>
    <property type="evidence" value="ECO:0007669"/>
    <property type="project" value="UniProtKB-ARBA"/>
</dbReference>
<comment type="subcellular location">
    <subcellularLocation>
        <location evidence="1">Cell envelope</location>
    </subcellularLocation>
</comment>
<sequence length="162" mass="18063">MTESTGTAGYSAAIDRQNGFWDQVEEMGVTDKFNLLDRQPCDWSPDKAQTQTENWLTTFGEELQMIYSHNDGMGIGICRAFQDAGLEPGQVLTNGCDGQIEAVTLVKEGWMMFTVWQSPEVDAAIAMETMEKILAGEEVPYFNYMETPIVHAGNVDDYIDEA</sequence>
<reference evidence="5" key="1">
    <citation type="journal article" date="2014" name="Front. Microbiol.">
        <title>High frequency of phylogenetically diverse reductive dehalogenase-homologous genes in deep subseafloor sedimentary metagenomes.</title>
        <authorList>
            <person name="Kawai M."/>
            <person name="Futagami T."/>
            <person name="Toyoda A."/>
            <person name="Takaki Y."/>
            <person name="Nishi S."/>
            <person name="Hori S."/>
            <person name="Arai W."/>
            <person name="Tsubouchi T."/>
            <person name="Morono Y."/>
            <person name="Uchiyama I."/>
            <person name="Ito T."/>
            <person name="Fujiyama A."/>
            <person name="Inagaki F."/>
            <person name="Takami H."/>
        </authorList>
    </citation>
    <scope>NUCLEOTIDE SEQUENCE</scope>
    <source>
        <strain evidence="5">Expedition CK06-06</strain>
    </source>
</reference>
<evidence type="ECO:0000256" key="1">
    <source>
        <dbReference type="ARBA" id="ARBA00004196"/>
    </source>
</evidence>
<comment type="similarity">
    <text evidence="2">Belongs to the bacterial solute-binding protein 2 family.</text>
</comment>
<dbReference type="Gene3D" id="3.40.50.2300">
    <property type="match status" value="1"/>
</dbReference>
<comment type="caution">
    <text evidence="5">The sequence shown here is derived from an EMBL/GenBank/DDBJ whole genome shotgun (WGS) entry which is preliminary data.</text>
</comment>
<evidence type="ECO:0000256" key="3">
    <source>
        <dbReference type="ARBA" id="ARBA00022729"/>
    </source>
</evidence>
<dbReference type="GO" id="GO:0030313">
    <property type="term" value="C:cell envelope"/>
    <property type="evidence" value="ECO:0007669"/>
    <property type="project" value="UniProtKB-SubCell"/>
</dbReference>